<evidence type="ECO:0000313" key="6">
    <source>
        <dbReference type="EMBL" id="MFC6869654.1"/>
    </source>
</evidence>
<evidence type="ECO:0000256" key="4">
    <source>
        <dbReference type="PROSITE-ProRule" id="PRU00335"/>
    </source>
</evidence>
<keyword evidence="2 4" id="KW-0238">DNA-binding</keyword>
<evidence type="ECO:0000313" key="7">
    <source>
        <dbReference type="Proteomes" id="UP001596337"/>
    </source>
</evidence>
<comment type="caution">
    <text evidence="6">The sequence shown here is derived from an EMBL/GenBank/DDBJ whole genome shotgun (WGS) entry which is preliminary data.</text>
</comment>
<dbReference type="PRINTS" id="PR00455">
    <property type="entry name" value="HTHTETR"/>
</dbReference>
<keyword evidence="7" id="KW-1185">Reference proteome</keyword>
<dbReference type="PROSITE" id="PS50977">
    <property type="entry name" value="HTH_TETR_2"/>
    <property type="match status" value="1"/>
</dbReference>
<dbReference type="SUPFAM" id="SSF46689">
    <property type="entry name" value="Homeodomain-like"/>
    <property type="match status" value="1"/>
</dbReference>
<dbReference type="RefSeq" id="WP_345397508.1">
    <property type="nucleotide sequence ID" value="NZ_BAABLA010000027.1"/>
</dbReference>
<dbReference type="InterPro" id="IPR050109">
    <property type="entry name" value="HTH-type_TetR-like_transc_reg"/>
</dbReference>
<dbReference type="InterPro" id="IPR009057">
    <property type="entry name" value="Homeodomain-like_sf"/>
</dbReference>
<dbReference type="Gene3D" id="1.10.357.10">
    <property type="entry name" value="Tetracycline Repressor, domain 2"/>
    <property type="match status" value="1"/>
</dbReference>
<dbReference type="Proteomes" id="UP001596337">
    <property type="component" value="Unassembled WGS sequence"/>
</dbReference>
<evidence type="ECO:0000259" key="5">
    <source>
        <dbReference type="PROSITE" id="PS50977"/>
    </source>
</evidence>
<feature type="DNA-binding region" description="H-T-H motif" evidence="4">
    <location>
        <begin position="28"/>
        <end position="47"/>
    </location>
</feature>
<organism evidence="6 7">
    <name type="scientific">Haloechinothrix salitolerans</name>
    <dbReference type="NCBI Taxonomy" id="926830"/>
    <lineage>
        <taxon>Bacteria</taxon>
        <taxon>Bacillati</taxon>
        <taxon>Actinomycetota</taxon>
        <taxon>Actinomycetes</taxon>
        <taxon>Pseudonocardiales</taxon>
        <taxon>Pseudonocardiaceae</taxon>
        <taxon>Haloechinothrix</taxon>
    </lineage>
</organism>
<reference evidence="7" key="1">
    <citation type="journal article" date="2019" name="Int. J. Syst. Evol. Microbiol.">
        <title>The Global Catalogue of Microorganisms (GCM) 10K type strain sequencing project: providing services to taxonomists for standard genome sequencing and annotation.</title>
        <authorList>
            <consortium name="The Broad Institute Genomics Platform"/>
            <consortium name="The Broad Institute Genome Sequencing Center for Infectious Disease"/>
            <person name="Wu L."/>
            <person name="Ma J."/>
        </authorList>
    </citation>
    <scope>NUCLEOTIDE SEQUENCE [LARGE SCALE GENOMIC DNA]</scope>
    <source>
        <strain evidence="7">KCTC 32255</strain>
    </source>
</reference>
<evidence type="ECO:0000256" key="3">
    <source>
        <dbReference type="ARBA" id="ARBA00023163"/>
    </source>
</evidence>
<dbReference type="InterPro" id="IPR001647">
    <property type="entry name" value="HTH_TetR"/>
</dbReference>
<keyword evidence="3" id="KW-0804">Transcription</keyword>
<dbReference type="Pfam" id="PF00440">
    <property type="entry name" value="TetR_N"/>
    <property type="match status" value="1"/>
</dbReference>
<proteinExistence type="predicted"/>
<dbReference type="PANTHER" id="PTHR30055:SF234">
    <property type="entry name" value="HTH-TYPE TRANSCRIPTIONAL REGULATOR BETI"/>
    <property type="match status" value="1"/>
</dbReference>
<dbReference type="EMBL" id="JBHSXX010000001">
    <property type="protein sequence ID" value="MFC6869654.1"/>
    <property type="molecule type" value="Genomic_DNA"/>
</dbReference>
<gene>
    <name evidence="6" type="ORF">ACFQGD_21165</name>
</gene>
<protein>
    <submittedName>
        <fullName evidence="6">TetR/AcrR family transcriptional regulator</fullName>
    </submittedName>
</protein>
<evidence type="ECO:0000256" key="2">
    <source>
        <dbReference type="ARBA" id="ARBA00023125"/>
    </source>
</evidence>
<name>A0ABW2C6E0_9PSEU</name>
<dbReference type="InterPro" id="IPR023772">
    <property type="entry name" value="DNA-bd_HTH_TetR-type_CS"/>
</dbReference>
<evidence type="ECO:0000256" key="1">
    <source>
        <dbReference type="ARBA" id="ARBA00023015"/>
    </source>
</evidence>
<accession>A0ABW2C6E0</accession>
<keyword evidence="1" id="KW-0805">Transcription regulation</keyword>
<feature type="domain" description="HTH tetR-type" evidence="5">
    <location>
        <begin position="5"/>
        <end position="65"/>
    </location>
</feature>
<dbReference type="PROSITE" id="PS01081">
    <property type="entry name" value="HTH_TETR_1"/>
    <property type="match status" value="1"/>
</dbReference>
<dbReference type="PANTHER" id="PTHR30055">
    <property type="entry name" value="HTH-TYPE TRANSCRIPTIONAL REGULATOR RUTR"/>
    <property type="match status" value="1"/>
</dbReference>
<sequence length="186" mass="19886">MTEAVDTRGRLLDTALGLYAEHGVEGTSLQKIADALGVTKAAVYYYFKTKDEIAHAVIEPGLRDLRAAVTAAEAQRRHGARVDTMLDGLADVIIRHRTLVRLFNGDPGLQRIVEASVREYGGVAERMIAVLVGPEPTPEARVAAFVAALGMSGTGGAPEVADLDDDQLRTALLDAGSRAVGRPRRR</sequence>